<proteinExistence type="predicted"/>
<keyword evidence="1" id="KW-0175">Coiled coil</keyword>
<dbReference type="AlphaFoldDB" id="D7FQX3"/>
<keyword evidence="3" id="KW-1185">Reference proteome</keyword>
<reference evidence="2 3" key="1">
    <citation type="journal article" date="2010" name="Nature">
        <title>The Ectocarpus genome and the independent evolution of multicellularity in brown algae.</title>
        <authorList>
            <person name="Cock J.M."/>
            <person name="Sterck L."/>
            <person name="Rouze P."/>
            <person name="Scornet D."/>
            <person name="Allen A.E."/>
            <person name="Amoutzias G."/>
            <person name="Anthouard V."/>
            <person name="Artiguenave F."/>
            <person name="Aury J.M."/>
            <person name="Badger J.H."/>
            <person name="Beszteri B."/>
            <person name="Billiau K."/>
            <person name="Bonnet E."/>
            <person name="Bothwell J.H."/>
            <person name="Bowler C."/>
            <person name="Boyen C."/>
            <person name="Brownlee C."/>
            <person name="Carrano C.J."/>
            <person name="Charrier B."/>
            <person name="Cho G.Y."/>
            <person name="Coelho S.M."/>
            <person name="Collen J."/>
            <person name="Corre E."/>
            <person name="Da Silva C."/>
            <person name="Delage L."/>
            <person name="Delaroque N."/>
            <person name="Dittami S.M."/>
            <person name="Doulbeau S."/>
            <person name="Elias M."/>
            <person name="Farnham G."/>
            <person name="Gachon C.M."/>
            <person name="Gschloessl B."/>
            <person name="Heesch S."/>
            <person name="Jabbari K."/>
            <person name="Jubin C."/>
            <person name="Kawai H."/>
            <person name="Kimura K."/>
            <person name="Kloareg B."/>
            <person name="Kupper F.C."/>
            <person name="Lang D."/>
            <person name="Le Bail A."/>
            <person name="Leblanc C."/>
            <person name="Lerouge P."/>
            <person name="Lohr M."/>
            <person name="Lopez P.J."/>
            <person name="Martens C."/>
            <person name="Maumus F."/>
            <person name="Michel G."/>
            <person name="Miranda-Saavedra D."/>
            <person name="Morales J."/>
            <person name="Moreau H."/>
            <person name="Motomura T."/>
            <person name="Nagasato C."/>
            <person name="Napoli C.A."/>
            <person name="Nelson D.R."/>
            <person name="Nyvall-Collen P."/>
            <person name="Peters A.F."/>
            <person name="Pommier C."/>
            <person name="Potin P."/>
            <person name="Poulain J."/>
            <person name="Quesneville H."/>
            <person name="Read B."/>
            <person name="Rensing S.A."/>
            <person name="Ritter A."/>
            <person name="Rousvoal S."/>
            <person name="Samanta M."/>
            <person name="Samson G."/>
            <person name="Schroeder D.C."/>
            <person name="Segurens B."/>
            <person name="Strittmatter M."/>
            <person name="Tonon T."/>
            <person name="Tregear J.W."/>
            <person name="Valentin K."/>
            <person name="von Dassow P."/>
            <person name="Yamagishi T."/>
            <person name="Van de Peer Y."/>
            <person name="Wincker P."/>
        </authorList>
    </citation>
    <scope>NUCLEOTIDE SEQUENCE [LARGE SCALE GENOMIC DNA]</scope>
    <source>
        <strain evidence="3">Ec32 / CCAP1310/4</strain>
    </source>
</reference>
<dbReference type="Proteomes" id="UP000002630">
    <property type="component" value="Linkage Group LG15"/>
</dbReference>
<organism evidence="2 3">
    <name type="scientific">Ectocarpus siliculosus</name>
    <name type="common">Brown alga</name>
    <name type="synonym">Conferva siliculosa</name>
    <dbReference type="NCBI Taxonomy" id="2880"/>
    <lineage>
        <taxon>Eukaryota</taxon>
        <taxon>Sar</taxon>
        <taxon>Stramenopiles</taxon>
        <taxon>Ochrophyta</taxon>
        <taxon>PX clade</taxon>
        <taxon>Phaeophyceae</taxon>
        <taxon>Ectocarpales</taxon>
        <taxon>Ectocarpaceae</taxon>
        <taxon>Ectocarpus</taxon>
    </lineage>
</organism>
<dbReference type="EMBL" id="FN649740">
    <property type="protein sequence ID" value="CBJ30683.1"/>
    <property type="molecule type" value="Genomic_DNA"/>
</dbReference>
<accession>D7FQX3</accession>
<dbReference type="EMBL" id="FN648386">
    <property type="protein sequence ID" value="CBJ30683.1"/>
    <property type="molecule type" value="Genomic_DNA"/>
</dbReference>
<gene>
    <name evidence="2" type="ORF">Esi_0209_0050</name>
</gene>
<name>D7FQX3_ECTSI</name>
<feature type="coiled-coil region" evidence="1">
    <location>
        <begin position="73"/>
        <end position="100"/>
    </location>
</feature>
<protein>
    <submittedName>
        <fullName evidence="2">Uncharacterized protein</fullName>
    </submittedName>
</protein>
<evidence type="ECO:0000256" key="1">
    <source>
        <dbReference type="SAM" id="Coils"/>
    </source>
</evidence>
<evidence type="ECO:0000313" key="2">
    <source>
        <dbReference type="EMBL" id="CBJ30683.1"/>
    </source>
</evidence>
<dbReference type="InParanoid" id="D7FQX3"/>
<evidence type="ECO:0000313" key="3">
    <source>
        <dbReference type="Proteomes" id="UP000002630"/>
    </source>
</evidence>
<sequence>MGPPINHIHSCSSPSLQYTRLTSLGDFSGSSNERLGGIEACLQGAATKEELALKANARDAEAAFTALRADCALRARQASLASLETTVSRLQEEHAKTRRASDLTGRFVDWFSSRGQAYEHNLAAVEKHIENLATRSVGARASPASAAAAALDAARGAQRMARNGGRSTLNSQTNLADILGGSGFAPGGGGGGGSGGGVGVPYGGGVRFTPA</sequence>
<dbReference type="OrthoDB" id="206962at2759"/>